<dbReference type="PANTHER" id="PTHR43080:SF2">
    <property type="entry name" value="CBS DOMAIN-CONTAINING PROTEIN"/>
    <property type="match status" value="1"/>
</dbReference>
<dbReference type="InterPro" id="IPR046342">
    <property type="entry name" value="CBS_dom_sf"/>
</dbReference>
<dbReference type="SUPFAM" id="SSF69754">
    <property type="entry name" value="Ribosome binding protein Y (YfiA homologue)"/>
    <property type="match status" value="1"/>
</dbReference>
<dbReference type="Pfam" id="PF02482">
    <property type="entry name" value="Ribosomal_S30AE"/>
    <property type="match status" value="1"/>
</dbReference>
<dbReference type="CDD" id="cd02205">
    <property type="entry name" value="CBS_pair_SF"/>
    <property type="match status" value="1"/>
</dbReference>
<evidence type="ECO:0000256" key="1">
    <source>
        <dbReference type="ARBA" id="ARBA00023122"/>
    </source>
</evidence>
<dbReference type="SUPFAM" id="SSF54631">
    <property type="entry name" value="CBS-domain pair"/>
    <property type="match status" value="2"/>
</dbReference>
<evidence type="ECO:0000313" key="4">
    <source>
        <dbReference type="EMBL" id="PVU74014.1"/>
    </source>
</evidence>
<comment type="caution">
    <text evidence="4">The sequence shown here is derived from an EMBL/GenBank/DDBJ whole genome shotgun (WGS) entry which is preliminary data.</text>
</comment>
<proteinExistence type="predicted"/>
<keyword evidence="1 2" id="KW-0129">CBS domain</keyword>
<feature type="domain" description="CBS" evidence="3">
    <location>
        <begin position="8"/>
        <end position="64"/>
    </location>
</feature>
<evidence type="ECO:0000313" key="5">
    <source>
        <dbReference type="Proteomes" id="UP000245638"/>
    </source>
</evidence>
<dbReference type="InterPro" id="IPR051257">
    <property type="entry name" value="Diverse_CBS-Domain"/>
</dbReference>
<dbReference type="Pfam" id="PF00571">
    <property type="entry name" value="CBS"/>
    <property type="match status" value="4"/>
</dbReference>
<dbReference type="PIRSF" id="PIRSF036983">
    <property type="entry name" value="UCP_2CBS_MJ1404"/>
    <property type="match status" value="1"/>
</dbReference>
<dbReference type="InterPro" id="IPR000644">
    <property type="entry name" value="CBS_dom"/>
</dbReference>
<dbReference type="GO" id="GO:0016301">
    <property type="term" value="F:kinase activity"/>
    <property type="evidence" value="ECO:0007669"/>
    <property type="project" value="UniProtKB-KW"/>
</dbReference>
<dbReference type="Gene3D" id="3.10.580.10">
    <property type="entry name" value="CBS-domain"/>
    <property type="match status" value="2"/>
</dbReference>
<gene>
    <name evidence="4" type="ORF">DDW13_09190</name>
</gene>
<evidence type="ECO:0000256" key="2">
    <source>
        <dbReference type="PROSITE-ProRule" id="PRU00703"/>
    </source>
</evidence>
<dbReference type="PROSITE" id="PS51371">
    <property type="entry name" value="CBS"/>
    <property type="match status" value="4"/>
</dbReference>
<protein>
    <submittedName>
        <fullName evidence="4">Histidine kinase</fullName>
    </submittedName>
</protein>
<organism evidence="4 5">
    <name type="scientific">Acidianus hospitalis</name>
    <dbReference type="NCBI Taxonomy" id="563177"/>
    <lineage>
        <taxon>Archaea</taxon>
        <taxon>Thermoproteota</taxon>
        <taxon>Thermoprotei</taxon>
        <taxon>Sulfolobales</taxon>
        <taxon>Sulfolobaceae</taxon>
        <taxon>Acidianus</taxon>
    </lineage>
</organism>
<accession>A0A2T9X1Q1</accession>
<dbReference type="AlphaFoldDB" id="A0A2T9X1Q1"/>
<dbReference type="CDD" id="cd04584">
    <property type="entry name" value="CBS_pair_AcuB_like"/>
    <property type="match status" value="1"/>
</dbReference>
<dbReference type="InterPro" id="IPR003489">
    <property type="entry name" value="RHF/RaiA"/>
</dbReference>
<keyword evidence="4" id="KW-0808">Transferase</keyword>
<feature type="domain" description="CBS" evidence="3">
    <location>
        <begin position="67"/>
        <end position="125"/>
    </location>
</feature>
<dbReference type="Gene3D" id="3.30.160.100">
    <property type="entry name" value="Ribosome hibernation promotion factor-like"/>
    <property type="match status" value="1"/>
</dbReference>
<evidence type="ECO:0000259" key="3">
    <source>
        <dbReference type="PROSITE" id="PS51371"/>
    </source>
</evidence>
<dbReference type="InterPro" id="IPR036567">
    <property type="entry name" value="RHF-like"/>
</dbReference>
<feature type="domain" description="CBS" evidence="3">
    <location>
        <begin position="209"/>
        <end position="266"/>
    </location>
</feature>
<name>A0A2T9X1Q1_9CREN</name>
<keyword evidence="4" id="KW-0418">Kinase</keyword>
<dbReference type="PANTHER" id="PTHR43080">
    <property type="entry name" value="CBS DOMAIN-CONTAINING PROTEIN CBSX3, MITOCHONDRIAL"/>
    <property type="match status" value="1"/>
</dbReference>
<dbReference type="EMBL" id="QEFD01000235">
    <property type="protein sequence ID" value="PVU74014.1"/>
    <property type="molecule type" value="Genomic_DNA"/>
</dbReference>
<dbReference type="SMART" id="SM00116">
    <property type="entry name" value="CBS"/>
    <property type="match status" value="4"/>
</dbReference>
<reference evidence="4 5" key="1">
    <citation type="journal article" date="2015" name="Appl. Environ. Microbiol.">
        <title>Nanoarchaeota, Their Sulfolobales Host, and Nanoarchaeota Virus Distribution across Yellowstone National Park Hot Springs.</title>
        <authorList>
            <person name="Munson-McGee J.H."/>
            <person name="Field E.K."/>
            <person name="Bateson M."/>
            <person name="Rooney C."/>
            <person name="Stepanauskas R."/>
            <person name="Young M.J."/>
        </authorList>
    </citation>
    <scope>NUCLEOTIDE SEQUENCE [LARGE SCALE GENOMIC DNA]</scope>
    <source>
        <strain evidence="4">SCGC AC-742_N10</strain>
    </source>
</reference>
<dbReference type="Proteomes" id="UP000245638">
    <property type="component" value="Unassembled WGS sequence"/>
</dbReference>
<dbReference type="InterPro" id="IPR014651">
    <property type="entry name" value="UCP036983_2CBS_MJ1404"/>
</dbReference>
<feature type="domain" description="CBS" evidence="3">
    <location>
        <begin position="133"/>
        <end position="188"/>
    </location>
</feature>
<sequence>MVDLEELYVEPQVVANPNDRLRDILPKIKEKNQWVVPVVLHKKVIGLLTYKDLLKRRVSLDAKVLTLSSPSITIDEKDDFSKVIAKFYTTKARAIPVVNKNKELIGMITRESVIKYLLDTNQIESNKKAREYMSSPALTIEAEESVARARWLMIRDNISRLPVTREKKLEGIVSSRDIVNALYSINEKKRSSILTEEERIMAMPVKEIMTSPVISVKGSDSLKSVAELLLKKNISGAPVLEGDFIEGVISTIDIIKSLESKYNLTMPIEAKLTSGLKKEEIKAEIDGVIERYLSKLEKMTDIINFKVSFKESAKSQDKTLYKTTVTVTTKEGNFIASETDWDPIVAVKKAVEKVENNLIKKLKKIDKSKKVTKEEE</sequence>